<keyword evidence="1" id="KW-0596">Phosphopantetheine</keyword>
<accession>A0A4Q0YR48</accession>
<dbReference type="SUPFAM" id="SSF51735">
    <property type="entry name" value="NAD(P)-binding Rossmann-fold domains"/>
    <property type="match status" value="1"/>
</dbReference>
<sequence length="173" mass="18712">MARYGTCRSRVACSGLGYSCLSRVTALASDLSAPQLGLPDSQYQALANRIDCVIHNAAQTSVMRDYRSLRDANVLATHVMLQLATVRGVPFSHISTVAVAPKGAAPLIEDFVGQHQGLADGYQQSKWVAEAWWNKLLNAAFPSMYTAWQESPETENKALSMPKTLSGASLLLV</sequence>
<dbReference type="Gene3D" id="3.40.50.720">
    <property type="entry name" value="NAD(P)-binding Rossmann-like Domain"/>
    <property type="match status" value="1"/>
</dbReference>
<protein>
    <recommendedName>
        <fullName evidence="4">Thioester reductase (TE) domain-containing protein</fullName>
    </recommendedName>
</protein>
<evidence type="ECO:0000256" key="1">
    <source>
        <dbReference type="ARBA" id="ARBA00022450"/>
    </source>
</evidence>
<keyword evidence="2" id="KW-0597">Phosphoprotein</keyword>
<evidence type="ECO:0000256" key="3">
    <source>
        <dbReference type="SAM" id="SignalP"/>
    </source>
</evidence>
<dbReference type="OrthoDB" id="9801056at2"/>
<dbReference type="Pfam" id="PF07993">
    <property type="entry name" value="NAD_binding_4"/>
    <property type="match status" value="1"/>
</dbReference>
<organism evidence="5 6">
    <name type="scientific">Veronia nyctiphanis</name>
    <dbReference type="NCBI Taxonomy" id="1278244"/>
    <lineage>
        <taxon>Bacteria</taxon>
        <taxon>Pseudomonadati</taxon>
        <taxon>Pseudomonadota</taxon>
        <taxon>Gammaproteobacteria</taxon>
        <taxon>Vibrionales</taxon>
        <taxon>Vibrionaceae</taxon>
        <taxon>Veronia</taxon>
    </lineage>
</organism>
<dbReference type="EMBL" id="PEIB01000008">
    <property type="protein sequence ID" value="RXJ73562.1"/>
    <property type="molecule type" value="Genomic_DNA"/>
</dbReference>
<dbReference type="AlphaFoldDB" id="A0A4Q0YR48"/>
<feature type="chain" id="PRO_5020644643" description="Thioester reductase (TE) domain-containing protein" evidence="3">
    <location>
        <begin position="29"/>
        <end position="173"/>
    </location>
</feature>
<dbReference type="InterPro" id="IPR013120">
    <property type="entry name" value="FAR_NAD-bd"/>
</dbReference>
<evidence type="ECO:0000313" key="6">
    <source>
        <dbReference type="Proteomes" id="UP000290287"/>
    </source>
</evidence>
<name>A0A4Q0YR48_9GAMM</name>
<keyword evidence="6" id="KW-1185">Reference proteome</keyword>
<evidence type="ECO:0000259" key="4">
    <source>
        <dbReference type="Pfam" id="PF07993"/>
    </source>
</evidence>
<dbReference type="PANTHER" id="PTHR44845">
    <property type="entry name" value="CARRIER DOMAIN-CONTAINING PROTEIN"/>
    <property type="match status" value="1"/>
</dbReference>
<gene>
    <name evidence="5" type="ORF">CS022_08635</name>
</gene>
<dbReference type="Proteomes" id="UP000290287">
    <property type="component" value="Unassembled WGS sequence"/>
</dbReference>
<dbReference type="InterPro" id="IPR036291">
    <property type="entry name" value="NAD(P)-bd_dom_sf"/>
</dbReference>
<keyword evidence="3" id="KW-0732">Signal</keyword>
<dbReference type="PANTHER" id="PTHR44845:SF6">
    <property type="entry name" value="BETA-ALANINE-ACTIVATING ENZYME"/>
    <property type="match status" value="1"/>
</dbReference>
<feature type="signal peptide" evidence="3">
    <location>
        <begin position="1"/>
        <end position="28"/>
    </location>
</feature>
<feature type="domain" description="Thioester reductase (TE)" evidence="4">
    <location>
        <begin position="19"/>
        <end position="133"/>
    </location>
</feature>
<proteinExistence type="predicted"/>
<evidence type="ECO:0000256" key="2">
    <source>
        <dbReference type="ARBA" id="ARBA00022553"/>
    </source>
</evidence>
<comment type="caution">
    <text evidence="5">The sequence shown here is derived from an EMBL/GenBank/DDBJ whole genome shotgun (WGS) entry which is preliminary data.</text>
</comment>
<evidence type="ECO:0000313" key="5">
    <source>
        <dbReference type="EMBL" id="RXJ73562.1"/>
    </source>
</evidence>
<reference evidence="5 6" key="1">
    <citation type="submission" date="2017-10" db="EMBL/GenBank/DDBJ databases">
        <title>Nyctiphanis sp. nov., isolated from the stomach of the euphausiid Nyctiphanes simplex (Hansen, 1911) in the Gulf of California.</title>
        <authorList>
            <person name="Gomez-Gil B."/>
            <person name="Aguilar-Mendez M."/>
            <person name="Lopez-Cortes A."/>
            <person name="Gomez-Gutierrez J."/>
            <person name="Roque A."/>
            <person name="Lang E."/>
            <person name="Gonzalez-Castillo A."/>
        </authorList>
    </citation>
    <scope>NUCLEOTIDE SEQUENCE [LARGE SCALE GENOMIC DNA]</scope>
    <source>
        <strain evidence="5 6">CAIM 600</strain>
    </source>
</reference>